<feature type="compositionally biased region" description="Basic and acidic residues" evidence="1">
    <location>
        <begin position="9"/>
        <end position="18"/>
    </location>
</feature>
<protein>
    <submittedName>
        <fullName evidence="2">Uncharacterized protein</fullName>
    </submittedName>
</protein>
<dbReference type="AlphaFoldDB" id="A0AAD4FB16"/>
<accession>A0AAD4FB16</accession>
<dbReference type="Proteomes" id="UP001199106">
    <property type="component" value="Unassembled WGS sequence"/>
</dbReference>
<proteinExistence type="predicted"/>
<gene>
    <name evidence="2" type="ORF">G6011_02632</name>
</gene>
<comment type="caution">
    <text evidence="2">The sequence shown here is derived from an EMBL/GenBank/DDBJ whole genome shotgun (WGS) entry which is preliminary data.</text>
</comment>
<reference evidence="2" key="1">
    <citation type="submission" date="2021-07" db="EMBL/GenBank/DDBJ databases">
        <title>Genome Resource of American Ginseng Black Spot Pathogen Alternaria panax.</title>
        <authorList>
            <person name="Qiu C."/>
            <person name="Wang W."/>
            <person name="Liu Z."/>
        </authorList>
    </citation>
    <scope>NUCLEOTIDE SEQUENCE</scope>
    <source>
        <strain evidence="2">BNCC115425</strain>
    </source>
</reference>
<organism evidence="2 3">
    <name type="scientific">Alternaria panax</name>
    <dbReference type="NCBI Taxonomy" id="48097"/>
    <lineage>
        <taxon>Eukaryota</taxon>
        <taxon>Fungi</taxon>
        <taxon>Dikarya</taxon>
        <taxon>Ascomycota</taxon>
        <taxon>Pezizomycotina</taxon>
        <taxon>Dothideomycetes</taxon>
        <taxon>Pleosporomycetidae</taxon>
        <taxon>Pleosporales</taxon>
        <taxon>Pleosporineae</taxon>
        <taxon>Pleosporaceae</taxon>
        <taxon>Alternaria</taxon>
        <taxon>Alternaria sect. Panax</taxon>
    </lineage>
</organism>
<dbReference type="EMBL" id="JAANER010000009">
    <property type="protein sequence ID" value="KAG9186076.1"/>
    <property type="molecule type" value="Genomic_DNA"/>
</dbReference>
<evidence type="ECO:0000313" key="3">
    <source>
        <dbReference type="Proteomes" id="UP001199106"/>
    </source>
</evidence>
<sequence length="156" mass="17920">MSDYSSDEYDGRRDPRPKTKDRRVQKHRNFLETLLDPSIESSMKKPLFKAIRMWIGGSMGIDLKYLVWAIALCVPARRYGSATYEWLSSNLTNSLQLDSQDALVTDLLLWISKQPSNQLFAWLPSFEHLEWKDLTHETKTADNDASDTHQLISSAG</sequence>
<keyword evidence="3" id="KW-1185">Reference proteome</keyword>
<feature type="region of interest" description="Disordered" evidence="1">
    <location>
        <begin position="1"/>
        <end position="24"/>
    </location>
</feature>
<evidence type="ECO:0000256" key="1">
    <source>
        <dbReference type="SAM" id="MobiDB-lite"/>
    </source>
</evidence>
<name>A0AAD4FB16_9PLEO</name>
<evidence type="ECO:0000313" key="2">
    <source>
        <dbReference type="EMBL" id="KAG9186076.1"/>
    </source>
</evidence>